<dbReference type="InterPro" id="IPR012674">
    <property type="entry name" value="Calycin"/>
</dbReference>
<proteinExistence type="inferred from homology"/>
<organism evidence="3 4">
    <name type="scientific">Branchiostoma lanceolatum</name>
    <name type="common">Common lancelet</name>
    <name type="synonym">Amphioxus lanceolatum</name>
    <dbReference type="NCBI Taxonomy" id="7740"/>
    <lineage>
        <taxon>Eukaryota</taxon>
        <taxon>Metazoa</taxon>
        <taxon>Chordata</taxon>
        <taxon>Cephalochordata</taxon>
        <taxon>Leptocardii</taxon>
        <taxon>Amphioxiformes</taxon>
        <taxon>Branchiostomatidae</taxon>
        <taxon>Branchiostoma</taxon>
    </lineage>
</organism>
<dbReference type="Pfam" id="PF00061">
    <property type="entry name" value="Lipocalin"/>
    <property type="match status" value="1"/>
</dbReference>
<dbReference type="InterPro" id="IPR031259">
    <property type="entry name" value="ILBP"/>
</dbReference>
<sequence>MSRPDLNGTWNQVKNENFDAYMRALNVGFATRKIGNMLSPQKVITQDGDHMNIKTLSTFKNHEIDFDLGKEFEEHTLDGRTVKTTINWDGEKLCGDQKGEKADRGWCHTLVDGTLHLDLHVGDVRCHQEFKKGS</sequence>
<dbReference type="PRINTS" id="PR00178">
    <property type="entry name" value="FATTYACIDBP"/>
</dbReference>
<reference evidence="3" key="1">
    <citation type="submission" date="2022-01" db="EMBL/GenBank/DDBJ databases">
        <authorList>
            <person name="Braso-Vives M."/>
        </authorList>
    </citation>
    <scope>NUCLEOTIDE SEQUENCE</scope>
</reference>
<accession>A0A8J9Z2Y3</accession>
<dbReference type="Proteomes" id="UP000838412">
    <property type="component" value="Chromosome 15"/>
</dbReference>
<dbReference type="AlphaFoldDB" id="A0A8J9Z2Y3"/>
<evidence type="ECO:0000256" key="1">
    <source>
        <dbReference type="ARBA" id="ARBA00008390"/>
    </source>
</evidence>
<evidence type="ECO:0000259" key="2">
    <source>
        <dbReference type="Pfam" id="PF00061"/>
    </source>
</evidence>
<evidence type="ECO:0000313" key="3">
    <source>
        <dbReference type="EMBL" id="CAH1246189.1"/>
    </source>
</evidence>
<evidence type="ECO:0000313" key="4">
    <source>
        <dbReference type="Proteomes" id="UP000838412"/>
    </source>
</evidence>
<comment type="similarity">
    <text evidence="1">Belongs to the calycin superfamily. Fatty-acid binding protein (FABP) family.</text>
</comment>
<name>A0A8J9Z2Y3_BRALA</name>
<dbReference type="InterPro" id="IPR000566">
    <property type="entry name" value="Lipocln_cytosolic_FA-bd_dom"/>
</dbReference>
<dbReference type="OrthoDB" id="354351at2759"/>
<dbReference type="PANTHER" id="PTHR11955">
    <property type="entry name" value="FATTY ACID BINDING PROTEIN"/>
    <property type="match status" value="1"/>
</dbReference>
<dbReference type="SUPFAM" id="SSF50814">
    <property type="entry name" value="Lipocalins"/>
    <property type="match status" value="1"/>
</dbReference>
<dbReference type="GO" id="GO:0008289">
    <property type="term" value="F:lipid binding"/>
    <property type="evidence" value="ECO:0007669"/>
    <property type="project" value="InterPro"/>
</dbReference>
<gene>
    <name evidence="3" type="primary">RBP1</name>
    <name evidence="3" type="ORF">BLAG_LOCUS8298</name>
</gene>
<dbReference type="InterPro" id="IPR000463">
    <property type="entry name" value="Fatty_acid-bd"/>
</dbReference>
<dbReference type="FunFam" id="2.40.128.20:FF:000001">
    <property type="entry name" value="Fatty acid-binding protein, adipocyte"/>
    <property type="match status" value="1"/>
</dbReference>
<dbReference type="EMBL" id="OV696700">
    <property type="protein sequence ID" value="CAH1246189.1"/>
    <property type="molecule type" value="Genomic_DNA"/>
</dbReference>
<protein>
    <submittedName>
        <fullName evidence="3">RBP1 protein</fullName>
    </submittedName>
</protein>
<keyword evidence="4" id="KW-1185">Reference proteome</keyword>
<dbReference type="Gene3D" id="2.40.128.20">
    <property type="match status" value="1"/>
</dbReference>
<feature type="domain" description="Lipocalin/cytosolic fatty-acid binding" evidence="2">
    <location>
        <begin position="7"/>
        <end position="131"/>
    </location>
</feature>